<dbReference type="Proteomes" id="UP000235803">
    <property type="component" value="Unassembled WGS sequence"/>
</dbReference>
<reference evidence="6 7" key="1">
    <citation type="submission" date="2018-01" db="EMBL/GenBank/DDBJ databases">
        <title>Halomonas endophytica sp. nov., isolated from storage liquid in the stems of Populus euphratica.</title>
        <authorList>
            <person name="Chen C."/>
        </authorList>
    </citation>
    <scope>NUCLEOTIDE SEQUENCE [LARGE SCALE GENOMIC DNA]</scope>
    <source>
        <strain evidence="6 7">MC28</strain>
    </source>
</reference>
<dbReference type="NCBIfam" id="NF005543">
    <property type="entry name" value="PRK07206.1"/>
    <property type="match status" value="1"/>
</dbReference>
<dbReference type="PANTHER" id="PTHR43585:SF2">
    <property type="entry name" value="ATP-GRASP ENZYME FSQD"/>
    <property type="match status" value="1"/>
</dbReference>
<dbReference type="Pfam" id="PF13535">
    <property type="entry name" value="ATP-grasp_4"/>
    <property type="match status" value="1"/>
</dbReference>
<dbReference type="PROSITE" id="PS50975">
    <property type="entry name" value="ATP_GRASP"/>
    <property type="match status" value="1"/>
</dbReference>
<keyword evidence="1" id="KW-0436">Ligase</keyword>
<dbReference type="GO" id="GO:0046872">
    <property type="term" value="F:metal ion binding"/>
    <property type="evidence" value="ECO:0007669"/>
    <property type="project" value="InterPro"/>
</dbReference>
<keyword evidence="7" id="KW-1185">Reference proteome</keyword>
<feature type="domain" description="ATP-grasp" evidence="5">
    <location>
        <begin position="118"/>
        <end position="317"/>
    </location>
</feature>
<dbReference type="OrthoDB" id="24041at2"/>
<name>A0A2N7UE34_9GAMM</name>
<dbReference type="PANTHER" id="PTHR43585">
    <property type="entry name" value="FUMIPYRROLE BIOSYNTHESIS PROTEIN C"/>
    <property type="match status" value="1"/>
</dbReference>
<dbReference type="Gene3D" id="3.30.470.20">
    <property type="entry name" value="ATP-grasp fold, B domain"/>
    <property type="match status" value="1"/>
</dbReference>
<dbReference type="GO" id="GO:0016874">
    <property type="term" value="F:ligase activity"/>
    <property type="evidence" value="ECO:0007669"/>
    <property type="project" value="UniProtKB-KW"/>
</dbReference>
<evidence type="ECO:0000256" key="1">
    <source>
        <dbReference type="ARBA" id="ARBA00022598"/>
    </source>
</evidence>
<dbReference type="RefSeq" id="WP_102651397.1">
    <property type="nucleotide sequence ID" value="NZ_PNRF01000001.1"/>
</dbReference>
<comment type="caution">
    <text evidence="6">The sequence shown here is derived from an EMBL/GenBank/DDBJ whole genome shotgun (WGS) entry which is preliminary data.</text>
</comment>
<dbReference type="InterPro" id="IPR011761">
    <property type="entry name" value="ATP-grasp"/>
</dbReference>
<dbReference type="InterPro" id="IPR052032">
    <property type="entry name" value="ATP-dep_AA_Ligase"/>
</dbReference>
<evidence type="ECO:0000259" key="5">
    <source>
        <dbReference type="PROSITE" id="PS50975"/>
    </source>
</evidence>
<evidence type="ECO:0000256" key="2">
    <source>
        <dbReference type="ARBA" id="ARBA00022741"/>
    </source>
</evidence>
<accession>A0A2N7UE34</accession>
<dbReference type="EMBL" id="PNRF01000001">
    <property type="protein sequence ID" value="PMR78718.1"/>
    <property type="molecule type" value="Genomic_DNA"/>
</dbReference>
<dbReference type="SUPFAM" id="SSF56059">
    <property type="entry name" value="Glutathione synthetase ATP-binding domain-like"/>
    <property type="match status" value="1"/>
</dbReference>
<protein>
    <recommendedName>
        <fullName evidence="5">ATP-grasp domain-containing protein</fullName>
    </recommendedName>
</protein>
<organism evidence="6 7">
    <name type="scientific">Billgrantia endophytica</name>
    <dbReference type="NCBI Taxonomy" id="2033802"/>
    <lineage>
        <taxon>Bacteria</taxon>
        <taxon>Pseudomonadati</taxon>
        <taxon>Pseudomonadota</taxon>
        <taxon>Gammaproteobacteria</taxon>
        <taxon>Oceanospirillales</taxon>
        <taxon>Halomonadaceae</taxon>
        <taxon>Billgrantia</taxon>
    </lineage>
</organism>
<gene>
    <name evidence="6" type="ORF">C1H69_00115</name>
</gene>
<dbReference type="GO" id="GO:0005524">
    <property type="term" value="F:ATP binding"/>
    <property type="evidence" value="ECO:0007669"/>
    <property type="project" value="UniProtKB-UniRule"/>
</dbReference>
<evidence type="ECO:0000313" key="7">
    <source>
        <dbReference type="Proteomes" id="UP000235803"/>
    </source>
</evidence>
<evidence type="ECO:0000256" key="3">
    <source>
        <dbReference type="ARBA" id="ARBA00022840"/>
    </source>
</evidence>
<evidence type="ECO:0000313" key="6">
    <source>
        <dbReference type="EMBL" id="PMR78718.1"/>
    </source>
</evidence>
<keyword evidence="2 4" id="KW-0547">Nucleotide-binding</keyword>
<evidence type="ECO:0000256" key="4">
    <source>
        <dbReference type="PROSITE-ProRule" id="PRU00409"/>
    </source>
</evidence>
<dbReference type="AlphaFoldDB" id="A0A2N7UE34"/>
<sequence length="421" mass="46079">MQKMNQNIGVIVDGYSTGGQLASALKSLGYRVLNIMSTGSIIVEEISSSLNNENFFDTWFYDGDLDSLVARLAELRPQFVATGFESGVPLAETLADRLALPSNDSNKPGYRSNKARMGEGLRDSGVPCAEQIIVSSLSNMTREAVDAIGYPVVVKPTESAGSDSVFIAHTYEGALGHIKTILGKKNRIGRNNTEILVQEFIQGQQYIVNSVSLDGEHFITEIWKDIRTQTINGQVLYDHEHLVDLKDPVSQQLTDYLKACLDALGVRHGPIHAEVILTMKGPLLVEVGARCQGGILGETVCKAIGFSHVTLTAALHSDPNSFIEIVRKISYNPCIMVVSLNSFRSGVVKKTNYQELLQKLPSFSAIMSMPSVGEYVPKTRDLFTSLGAIYLVHDDFNILNSDLATIRSLEKSNSFLQLSES</sequence>
<proteinExistence type="predicted"/>
<keyword evidence="3 4" id="KW-0067">ATP-binding</keyword>